<dbReference type="EMBL" id="QGMG01000008">
    <property type="protein sequence ID" value="TVY59279.1"/>
    <property type="molecule type" value="Genomic_DNA"/>
</dbReference>
<organism evidence="10 11">
    <name type="scientific">Lachnellula cervina</name>
    <dbReference type="NCBI Taxonomy" id="1316786"/>
    <lineage>
        <taxon>Eukaryota</taxon>
        <taxon>Fungi</taxon>
        <taxon>Dikarya</taxon>
        <taxon>Ascomycota</taxon>
        <taxon>Pezizomycotina</taxon>
        <taxon>Leotiomycetes</taxon>
        <taxon>Helotiales</taxon>
        <taxon>Lachnaceae</taxon>
        <taxon>Lachnellula</taxon>
    </lineage>
</organism>
<feature type="region of interest" description="Disordered" evidence="9">
    <location>
        <begin position="1"/>
        <end position="23"/>
    </location>
</feature>
<dbReference type="CDD" id="cd01398">
    <property type="entry name" value="RPI_A"/>
    <property type="match status" value="1"/>
</dbReference>
<dbReference type="PANTHER" id="PTHR11934">
    <property type="entry name" value="RIBOSE-5-PHOSPHATE ISOMERASE"/>
    <property type="match status" value="1"/>
</dbReference>
<comment type="catalytic activity">
    <reaction evidence="1">
        <text>aldehydo-D-ribose 5-phosphate = D-ribulose 5-phosphate</text>
        <dbReference type="Rhea" id="RHEA:14657"/>
        <dbReference type="ChEBI" id="CHEBI:58121"/>
        <dbReference type="ChEBI" id="CHEBI:58273"/>
        <dbReference type="EC" id="5.3.1.6"/>
    </reaction>
</comment>
<dbReference type="Pfam" id="PF06026">
    <property type="entry name" value="Rib_5-P_isom_A"/>
    <property type="match status" value="1"/>
</dbReference>
<dbReference type="AlphaFoldDB" id="A0A7D8YYD0"/>
<accession>A0A7D8YYD0</accession>
<dbReference type="SUPFAM" id="SSF75445">
    <property type="entry name" value="D-ribose-5-phosphate isomerase (RpiA), lid domain"/>
    <property type="match status" value="1"/>
</dbReference>
<keyword evidence="6 10" id="KW-0413">Isomerase</keyword>
<reference evidence="10 11" key="1">
    <citation type="submission" date="2018-05" db="EMBL/GenBank/DDBJ databases">
        <title>Whole genome sequencing for identification of molecular markers to develop diagnostic detection tools for the regulated plant pathogen Lachnellula willkommii.</title>
        <authorList>
            <person name="Giroux E."/>
            <person name="Bilodeau G."/>
        </authorList>
    </citation>
    <scope>NUCLEOTIDE SEQUENCE [LARGE SCALE GENOMIC DNA]</scope>
    <source>
        <strain evidence="10 11">CBS 625.97</strain>
    </source>
</reference>
<dbReference type="PANTHER" id="PTHR11934:SF0">
    <property type="entry name" value="RIBOSE-5-PHOSPHATE ISOMERASE"/>
    <property type="match status" value="1"/>
</dbReference>
<dbReference type="UniPathway" id="UPA00115">
    <property type="reaction ID" value="UER00412"/>
</dbReference>
<feature type="compositionally biased region" description="Pro residues" evidence="9">
    <location>
        <begin position="8"/>
        <end position="23"/>
    </location>
</feature>
<evidence type="ECO:0000256" key="5">
    <source>
        <dbReference type="ARBA" id="ARBA00019150"/>
    </source>
</evidence>
<evidence type="ECO:0000256" key="4">
    <source>
        <dbReference type="ARBA" id="ARBA00011959"/>
    </source>
</evidence>
<dbReference type="Gene3D" id="3.40.50.1360">
    <property type="match status" value="1"/>
</dbReference>
<dbReference type="SUPFAM" id="SSF100950">
    <property type="entry name" value="NagB/RpiA/CoA transferase-like"/>
    <property type="match status" value="1"/>
</dbReference>
<dbReference type="GO" id="GO:0005737">
    <property type="term" value="C:cytoplasm"/>
    <property type="evidence" value="ECO:0007669"/>
    <property type="project" value="TreeGrafter"/>
</dbReference>
<dbReference type="GO" id="GO:0004751">
    <property type="term" value="F:ribose-5-phosphate isomerase activity"/>
    <property type="evidence" value="ECO:0007669"/>
    <property type="project" value="UniProtKB-EC"/>
</dbReference>
<dbReference type="InterPro" id="IPR037171">
    <property type="entry name" value="NagB/RpiA_transferase-like"/>
</dbReference>
<dbReference type="InterPro" id="IPR004788">
    <property type="entry name" value="Ribose5P_isomerase_type_A"/>
</dbReference>
<dbReference type="EC" id="5.3.1.6" evidence="4"/>
<sequence length="339" mass="35758">MATSAFPAPAPAPENAAPPPTHIPLPKALDTIEAAKRRAAYKAVEDHFDTSYTYIGIGSGSTVVYVVEAIAAKGRAVTDKMYFIPTGDQSKQLIIEAGLPLGSIDSLPPVEAGHQAKLDGVSALQVATGLQDLGLKGKRQSLDVAFDGADEIDEDLNCIKGGGACLFQEKLVATAAKKFICVADSRKLQPRLLTKWKSIPIEIAPLSAPTIKRILITLGSPDPVIRQGGSAKAGPVVTDNGMWIIDAPFPPLLLGSDLKHGDHGDGEHGTWEVHHLGRRLKRIVGVLEVGLFHGRNGIQVANAGEEGGGQRPVAAYFGMENGEVEVRNAKEIGGVKSQP</sequence>
<dbReference type="Proteomes" id="UP000481288">
    <property type="component" value="Unassembled WGS sequence"/>
</dbReference>
<dbReference type="GO" id="GO:0006014">
    <property type="term" value="P:D-ribose metabolic process"/>
    <property type="evidence" value="ECO:0007669"/>
    <property type="project" value="TreeGrafter"/>
</dbReference>
<evidence type="ECO:0000256" key="1">
    <source>
        <dbReference type="ARBA" id="ARBA00001713"/>
    </source>
</evidence>
<evidence type="ECO:0000256" key="6">
    <source>
        <dbReference type="ARBA" id="ARBA00023235"/>
    </source>
</evidence>
<proteinExistence type="inferred from homology"/>
<dbReference type="GO" id="GO:0009052">
    <property type="term" value="P:pentose-phosphate shunt, non-oxidative branch"/>
    <property type="evidence" value="ECO:0007669"/>
    <property type="project" value="InterPro"/>
</dbReference>
<evidence type="ECO:0000313" key="11">
    <source>
        <dbReference type="Proteomes" id="UP000481288"/>
    </source>
</evidence>
<evidence type="ECO:0000256" key="2">
    <source>
        <dbReference type="ARBA" id="ARBA00004988"/>
    </source>
</evidence>
<evidence type="ECO:0000313" key="10">
    <source>
        <dbReference type="EMBL" id="TVY59279.1"/>
    </source>
</evidence>
<evidence type="ECO:0000256" key="9">
    <source>
        <dbReference type="SAM" id="MobiDB-lite"/>
    </source>
</evidence>
<name>A0A7D8YYD0_9HELO</name>
<comment type="similarity">
    <text evidence="3">Belongs to the ribose 5-phosphate isomerase family.</text>
</comment>
<dbReference type="Gene3D" id="3.30.70.260">
    <property type="match status" value="1"/>
</dbReference>
<comment type="pathway">
    <text evidence="2">Carbohydrate degradation; pentose phosphate pathway; D-ribose 5-phosphate from D-ribulose 5-phosphate (non-oxidative stage): step 1/1.</text>
</comment>
<evidence type="ECO:0000256" key="8">
    <source>
        <dbReference type="ARBA" id="ARBA00032273"/>
    </source>
</evidence>
<evidence type="ECO:0000256" key="3">
    <source>
        <dbReference type="ARBA" id="ARBA00008088"/>
    </source>
</evidence>
<keyword evidence="11" id="KW-1185">Reference proteome</keyword>
<dbReference type="FunFam" id="3.30.70.260:FF:000058">
    <property type="entry name" value="Ribose 5-phosphate isomerase A"/>
    <property type="match status" value="1"/>
</dbReference>
<gene>
    <name evidence="10" type="primary">RKI1</name>
    <name evidence="10" type="ORF">LCER1_G000468</name>
</gene>
<dbReference type="OrthoDB" id="1555531at2759"/>
<comment type="caution">
    <text evidence="10">The sequence shown here is derived from an EMBL/GenBank/DDBJ whole genome shotgun (WGS) entry which is preliminary data.</text>
</comment>
<evidence type="ECO:0000256" key="7">
    <source>
        <dbReference type="ARBA" id="ARBA00029734"/>
    </source>
</evidence>
<protein>
    <recommendedName>
        <fullName evidence="5">Ribose-5-phosphate isomerase</fullName>
        <ecNumber evidence="4">5.3.1.6</ecNumber>
    </recommendedName>
    <alternativeName>
        <fullName evidence="8">D-ribose-5-phosphate ketol-isomerase</fullName>
    </alternativeName>
    <alternativeName>
        <fullName evidence="7">Phosphoriboisomerase</fullName>
    </alternativeName>
</protein>